<gene>
    <name evidence="3" type="ORF">CSSPJE1EN2_LOCUS20779</name>
</gene>
<dbReference type="Pfam" id="PF14368">
    <property type="entry name" value="LTP_2"/>
    <property type="match status" value="1"/>
</dbReference>
<dbReference type="CDD" id="cd00010">
    <property type="entry name" value="AAI_LTSS"/>
    <property type="match status" value="1"/>
</dbReference>
<feature type="transmembrane region" description="Helical" evidence="1">
    <location>
        <begin position="229"/>
        <end position="250"/>
    </location>
</feature>
<dbReference type="Gene3D" id="1.10.110.10">
    <property type="entry name" value="Plant lipid-transfer and hydrophobic proteins"/>
    <property type="match status" value="1"/>
</dbReference>
<evidence type="ECO:0000259" key="2">
    <source>
        <dbReference type="Pfam" id="PF14368"/>
    </source>
</evidence>
<proteinExistence type="predicted"/>
<keyword evidence="1" id="KW-0472">Membrane</keyword>
<evidence type="ECO:0000313" key="4">
    <source>
        <dbReference type="Proteomes" id="UP001497522"/>
    </source>
</evidence>
<dbReference type="InterPro" id="IPR036312">
    <property type="entry name" value="Bifun_inhib/LTP/seed_sf"/>
</dbReference>
<dbReference type="SUPFAM" id="SSF47699">
    <property type="entry name" value="Bifunctional inhibitor/lipid-transfer protein/seed storage 2S albumin"/>
    <property type="match status" value="1"/>
</dbReference>
<keyword evidence="4" id="KW-1185">Reference proteome</keyword>
<dbReference type="InterPro" id="IPR016140">
    <property type="entry name" value="Bifunc_inhib/LTP/seed_store"/>
</dbReference>
<feature type="domain" description="Bifunctional inhibitor/plant lipid transfer protein/seed storage helical" evidence="2">
    <location>
        <begin position="119"/>
        <end position="191"/>
    </location>
</feature>
<keyword evidence="1" id="KW-1133">Transmembrane helix</keyword>
<keyword evidence="1" id="KW-0812">Transmembrane</keyword>
<evidence type="ECO:0000256" key="1">
    <source>
        <dbReference type="SAM" id="Phobius"/>
    </source>
</evidence>
<accession>A0ABP1BTF2</accession>
<name>A0ABP1BTF2_9BRYO</name>
<dbReference type="EMBL" id="OZ023708">
    <property type="protein sequence ID" value="CAK9879215.1"/>
    <property type="molecule type" value="Genomic_DNA"/>
</dbReference>
<evidence type="ECO:0000313" key="3">
    <source>
        <dbReference type="EMBL" id="CAK9879215.1"/>
    </source>
</evidence>
<organism evidence="3 4">
    <name type="scientific">Sphagnum jensenii</name>
    <dbReference type="NCBI Taxonomy" id="128206"/>
    <lineage>
        <taxon>Eukaryota</taxon>
        <taxon>Viridiplantae</taxon>
        <taxon>Streptophyta</taxon>
        <taxon>Embryophyta</taxon>
        <taxon>Bryophyta</taxon>
        <taxon>Sphagnophytina</taxon>
        <taxon>Sphagnopsida</taxon>
        <taxon>Sphagnales</taxon>
        <taxon>Sphagnaceae</taxon>
        <taxon>Sphagnum</taxon>
    </lineage>
</organism>
<reference evidence="3" key="1">
    <citation type="submission" date="2024-03" db="EMBL/GenBank/DDBJ databases">
        <authorList>
            <consortium name="ELIXIR-Norway"/>
            <consortium name="Elixir Norway"/>
        </authorList>
    </citation>
    <scope>NUCLEOTIDE SEQUENCE</scope>
</reference>
<dbReference type="Proteomes" id="UP001497522">
    <property type="component" value="Chromosome 7"/>
</dbReference>
<sequence length="281" mass="30048">MKAEAVMMRKTRSMRLGAREIRALMCVVVALMMSVMLVAGGEEAVDVGRAGGVVVYPVEKTKLQQQQPDVGGRKVLDSSSSAAAAAAAATSADVELVPTCSFPNTSMVSLENCSAFDGQSSINQLEICLSFLINQDATPSAECCSSLTNVSTVLPACFCKVTFYPPNIVNSTQQKRMPGLCNVDTQLCQTCPQYMVPRENNLPDWTDPYPSAGSSAHLASKVAEYRTTMTWLAVVLALTLAAIIASAAFFMHRRWKAKKKTTAALASKMSDPSTIPPGSDF</sequence>
<protein>
    <recommendedName>
        <fullName evidence="2">Bifunctional inhibitor/plant lipid transfer protein/seed storage helical domain-containing protein</fullName>
    </recommendedName>
</protein>